<comment type="catalytic activity">
    <reaction evidence="1">
        <text>ATP + protein L-histidine = ADP + protein N-phospho-L-histidine.</text>
        <dbReference type="EC" id="2.7.13.3"/>
    </reaction>
</comment>
<proteinExistence type="predicted"/>
<dbReference type="Gene3D" id="3.30.565.10">
    <property type="entry name" value="Histidine kinase-like ATPase, C-terminal domain"/>
    <property type="match status" value="1"/>
</dbReference>
<dbReference type="GO" id="GO:0000155">
    <property type="term" value="F:phosphorelay sensor kinase activity"/>
    <property type="evidence" value="ECO:0007669"/>
    <property type="project" value="InterPro"/>
</dbReference>
<dbReference type="Gene3D" id="1.10.287.130">
    <property type="match status" value="1"/>
</dbReference>
<dbReference type="AlphaFoldDB" id="A0A1H9RD42"/>
<dbReference type="InterPro" id="IPR005467">
    <property type="entry name" value="His_kinase_dom"/>
</dbReference>
<keyword evidence="6 9" id="KW-0418">Kinase</keyword>
<dbReference type="CDD" id="cd00082">
    <property type="entry name" value="HisKA"/>
    <property type="match status" value="1"/>
</dbReference>
<reference evidence="9 10" key="1">
    <citation type="submission" date="2016-10" db="EMBL/GenBank/DDBJ databases">
        <authorList>
            <person name="de Groot N.N."/>
        </authorList>
    </citation>
    <scope>NUCLEOTIDE SEQUENCE [LARGE SCALE GENOMIC DNA]</scope>
    <source>
        <strain evidence="9 10">AR40</strain>
    </source>
</reference>
<dbReference type="RefSeq" id="WP_074755702.1">
    <property type="nucleotide sequence ID" value="NZ_FOGJ01000009.1"/>
</dbReference>
<dbReference type="InterPro" id="IPR050736">
    <property type="entry name" value="Sensor_HK_Regulatory"/>
</dbReference>
<dbReference type="SUPFAM" id="SSF55874">
    <property type="entry name" value="ATPase domain of HSP90 chaperone/DNA topoisomerase II/histidine kinase"/>
    <property type="match status" value="1"/>
</dbReference>
<evidence type="ECO:0000256" key="5">
    <source>
        <dbReference type="ARBA" id="ARBA00022679"/>
    </source>
</evidence>
<name>A0A1H9RD42_BUTFI</name>
<dbReference type="GO" id="GO:0016020">
    <property type="term" value="C:membrane"/>
    <property type="evidence" value="ECO:0007669"/>
    <property type="project" value="UniProtKB-SubCell"/>
</dbReference>
<dbReference type="Pfam" id="PF02518">
    <property type="entry name" value="HATPase_c"/>
    <property type="match status" value="1"/>
</dbReference>
<dbReference type="PRINTS" id="PR00344">
    <property type="entry name" value="BCTRLSENSOR"/>
</dbReference>
<evidence type="ECO:0000256" key="7">
    <source>
        <dbReference type="ARBA" id="ARBA00023012"/>
    </source>
</evidence>
<evidence type="ECO:0000313" key="9">
    <source>
        <dbReference type="EMBL" id="SER70455.1"/>
    </source>
</evidence>
<evidence type="ECO:0000256" key="1">
    <source>
        <dbReference type="ARBA" id="ARBA00000085"/>
    </source>
</evidence>
<dbReference type="PANTHER" id="PTHR43711:SF1">
    <property type="entry name" value="HISTIDINE KINASE 1"/>
    <property type="match status" value="1"/>
</dbReference>
<protein>
    <recommendedName>
        <fullName evidence="3">histidine kinase</fullName>
        <ecNumber evidence="3">2.7.13.3</ecNumber>
    </recommendedName>
</protein>
<dbReference type="PROSITE" id="PS50109">
    <property type="entry name" value="HIS_KIN"/>
    <property type="match status" value="1"/>
</dbReference>
<dbReference type="InterPro" id="IPR003661">
    <property type="entry name" value="HisK_dim/P_dom"/>
</dbReference>
<evidence type="ECO:0000259" key="8">
    <source>
        <dbReference type="PROSITE" id="PS50109"/>
    </source>
</evidence>
<dbReference type="Pfam" id="PF00512">
    <property type="entry name" value="HisKA"/>
    <property type="match status" value="1"/>
</dbReference>
<dbReference type="EC" id="2.7.13.3" evidence="3"/>
<evidence type="ECO:0000256" key="4">
    <source>
        <dbReference type="ARBA" id="ARBA00022553"/>
    </source>
</evidence>
<dbReference type="SMART" id="SM00388">
    <property type="entry name" value="HisKA"/>
    <property type="match status" value="1"/>
</dbReference>
<dbReference type="EMBL" id="FOGJ01000009">
    <property type="protein sequence ID" value="SER70455.1"/>
    <property type="molecule type" value="Genomic_DNA"/>
</dbReference>
<dbReference type="SMART" id="SM00387">
    <property type="entry name" value="HATPase_c"/>
    <property type="match status" value="1"/>
</dbReference>
<dbReference type="Proteomes" id="UP000182584">
    <property type="component" value="Unassembled WGS sequence"/>
</dbReference>
<dbReference type="InterPro" id="IPR036890">
    <property type="entry name" value="HATPase_C_sf"/>
</dbReference>
<evidence type="ECO:0000256" key="3">
    <source>
        <dbReference type="ARBA" id="ARBA00012438"/>
    </source>
</evidence>
<evidence type="ECO:0000256" key="2">
    <source>
        <dbReference type="ARBA" id="ARBA00004370"/>
    </source>
</evidence>
<dbReference type="OrthoDB" id="9773956at2"/>
<keyword evidence="5" id="KW-0808">Transferase</keyword>
<dbReference type="InterPro" id="IPR003594">
    <property type="entry name" value="HATPase_dom"/>
</dbReference>
<accession>A0A1H9RD42</accession>
<evidence type="ECO:0000256" key="6">
    <source>
        <dbReference type="ARBA" id="ARBA00022777"/>
    </source>
</evidence>
<dbReference type="SUPFAM" id="SSF47384">
    <property type="entry name" value="Homodimeric domain of signal transducing histidine kinase"/>
    <property type="match status" value="1"/>
</dbReference>
<dbReference type="InterPro" id="IPR004358">
    <property type="entry name" value="Sig_transdc_His_kin-like_C"/>
</dbReference>
<dbReference type="PANTHER" id="PTHR43711">
    <property type="entry name" value="TWO-COMPONENT HISTIDINE KINASE"/>
    <property type="match status" value="1"/>
</dbReference>
<organism evidence="9 10">
    <name type="scientific">Butyrivibrio fibrisolvens</name>
    <dbReference type="NCBI Taxonomy" id="831"/>
    <lineage>
        <taxon>Bacteria</taxon>
        <taxon>Bacillati</taxon>
        <taxon>Bacillota</taxon>
        <taxon>Clostridia</taxon>
        <taxon>Lachnospirales</taxon>
        <taxon>Lachnospiraceae</taxon>
        <taxon>Butyrivibrio</taxon>
    </lineage>
</organism>
<evidence type="ECO:0000313" key="10">
    <source>
        <dbReference type="Proteomes" id="UP000182584"/>
    </source>
</evidence>
<keyword evidence="4" id="KW-0597">Phosphoprotein</keyword>
<dbReference type="InterPro" id="IPR036097">
    <property type="entry name" value="HisK_dim/P_sf"/>
</dbReference>
<keyword evidence="7" id="KW-0902">Two-component regulatory system</keyword>
<dbReference type="FunFam" id="3.30.565.10:FF:000006">
    <property type="entry name" value="Sensor histidine kinase WalK"/>
    <property type="match status" value="1"/>
</dbReference>
<sequence>MNNIIIAAAVALIIVSVITIVVDRKKTDRTLNNIEKMLDEAIKGEFSTEHFDESRMSRLESKLHRFLDSSSISAQNVKSERDNIKELISDISHQTKTPIANLILYSELLGDADIPEEQKGNAAAILEQAEKLRFLIDNLVKMSRLENGILSLSPEKSDISSVLNDICSQYRDKAETKGLELSLSAKETSAIIDRKWTAEAIGNIVDNAIKYTSEGSVTITASDYEMFVRVDISDTGMGISEEEQAKIFQRFYRSNNVRDKEGVGIGLYLARQIITGEGGYIKVSSKVGEGTTFSVFLPKD</sequence>
<gene>
    <name evidence="9" type="ORF">SAMN04487884_109115</name>
</gene>
<comment type="subcellular location">
    <subcellularLocation>
        <location evidence="2">Membrane</location>
    </subcellularLocation>
</comment>
<feature type="domain" description="Histidine kinase" evidence="8">
    <location>
        <begin position="90"/>
        <end position="300"/>
    </location>
</feature>